<keyword evidence="7 8" id="KW-0472">Membrane</keyword>
<dbReference type="CDD" id="cd09319">
    <property type="entry name" value="TDT_like_1"/>
    <property type="match status" value="1"/>
</dbReference>
<gene>
    <name evidence="9" type="ORF">EEJ31_13005</name>
</gene>
<evidence type="ECO:0000256" key="8">
    <source>
        <dbReference type="SAM" id="Phobius"/>
    </source>
</evidence>
<dbReference type="PANTHER" id="PTHR31686">
    <property type="match status" value="1"/>
</dbReference>
<dbReference type="Pfam" id="PF03595">
    <property type="entry name" value="SLAC1"/>
    <property type="match status" value="1"/>
</dbReference>
<organism evidence="9 10">
    <name type="scientific">Cryobacterium tepidiphilum</name>
    <dbReference type="NCBI Taxonomy" id="2486026"/>
    <lineage>
        <taxon>Bacteria</taxon>
        <taxon>Bacillati</taxon>
        <taxon>Actinomycetota</taxon>
        <taxon>Actinomycetes</taxon>
        <taxon>Micrococcales</taxon>
        <taxon>Microbacteriaceae</taxon>
        <taxon>Cryobacterium</taxon>
    </lineage>
</organism>
<dbReference type="Proteomes" id="UP000279859">
    <property type="component" value="Unassembled WGS sequence"/>
</dbReference>
<feature type="transmembrane region" description="Helical" evidence="8">
    <location>
        <begin position="96"/>
        <end position="116"/>
    </location>
</feature>
<feature type="transmembrane region" description="Helical" evidence="8">
    <location>
        <begin position="203"/>
        <end position="222"/>
    </location>
</feature>
<protein>
    <submittedName>
        <fullName evidence="9">Tellurite resistance protein permease</fullName>
    </submittedName>
</protein>
<keyword evidence="6 8" id="KW-1133">Transmembrane helix</keyword>
<feature type="transmembrane region" description="Helical" evidence="8">
    <location>
        <begin position="242"/>
        <end position="262"/>
    </location>
</feature>
<dbReference type="InterPro" id="IPR004695">
    <property type="entry name" value="SLAC1/Mae1/Ssu1/TehA"/>
</dbReference>
<dbReference type="Gene3D" id="1.50.10.150">
    <property type="entry name" value="Voltage-dependent anion channel"/>
    <property type="match status" value="1"/>
</dbReference>
<comment type="caution">
    <text evidence="9">The sequence shown here is derived from an EMBL/GenBank/DDBJ whole genome shotgun (WGS) entry which is preliminary data.</text>
</comment>
<dbReference type="InterPro" id="IPR038665">
    <property type="entry name" value="Voltage-dep_anion_channel_sf"/>
</dbReference>
<feature type="transmembrane region" description="Helical" evidence="8">
    <location>
        <begin position="35"/>
        <end position="57"/>
    </location>
</feature>
<evidence type="ECO:0000256" key="6">
    <source>
        <dbReference type="ARBA" id="ARBA00022989"/>
    </source>
</evidence>
<evidence type="ECO:0000313" key="10">
    <source>
        <dbReference type="Proteomes" id="UP000279859"/>
    </source>
</evidence>
<dbReference type="PANTHER" id="PTHR31686:SF1">
    <property type="entry name" value="SULFITE EFFLUX PUMP SSU1"/>
    <property type="match status" value="1"/>
</dbReference>
<dbReference type="InterPro" id="IPR051629">
    <property type="entry name" value="Sulfite_efflux_TDT"/>
</dbReference>
<evidence type="ECO:0000256" key="7">
    <source>
        <dbReference type="ARBA" id="ARBA00023136"/>
    </source>
</evidence>
<evidence type="ECO:0000256" key="2">
    <source>
        <dbReference type="ARBA" id="ARBA00008566"/>
    </source>
</evidence>
<feature type="transmembrane region" description="Helical" evidence="8">
    <location>
        <begin position="310"/>
        <end position="330"/>
    </location>
</feature>
<evidence type="ECO:0000256" key="5">
    <source>
        <dbReference type="ARBA" id="ARBA00022692"/>
    </source>
</evidence>
<keyword evidence="10" id="KW-1185">Reference proteome</keyword>
<accession>A0A3M8KTW4</accession>
<keyword evidence="4" id="KW-1003">Cell membrane</keyword>
<dbReference type="RefSeq" id="WP_123046719.1">
    <property type="nucleotide sequence ID" value="NZ_RDSR01000027.1"/>
</dbReference>
<feature type="transmembrane region" description="Helical" evidence="8">
    <location>
        <begin position="274"/>
        <end position="298"/>
    </location>
</feature>
<evidence type="ECO:0000256" key="3">
    <source>
        <dbReference type="ARBA" id="ARBA00022448"/>
    </source>
</evidence>
<evidence type="ECO:0000256" key="1">
    <source>
        <dbReference type="ARBA" id="ARBA00004651"/>
    </source>
</evidence>
<comment type="subcellular location">
    <subcellularLocation>
        <location evidence="1">Cell membrane</location>
        <topology evidence="1">Multi-pass membrane protein</topology>
    </subcellularLocation>
</comment>
<comment type="similarity">
    <text evidence="2">Belongs to the tellurite-resistance/dicarboxylate transporter (TDT) family.</text>
</comment>
<dbReference type="AlphaFoldDB" id="A0A3M8KTW4"/>
<dbReference type="EMBL" id="RDSR01000027">
    <property type="protein sequence ID" value="RNE56757.1"/>
    <property type="molecule type" value="Genomic_DNA"/>
</dbReference>
<dbReference type="OrthoDB" id="958273at2"/>
<keyword evidence="3" id="KW-0813">Transport</keyword>
<reference evidence="9 10" key="1">
    <citation type="submission" date="2018-11" db="EMBL/GenBank/DDBJ databases">
        <title>Cryobacterium sp. nov., isolated from rhizosphere soil of lettuce.</title>
        <authorList>
            <person name="Wang Y."/>
        </authorList>
    </citation>
    <scope>NUCLEOTIDE SEQUENCE [LARGE SCALE GENOMIC DNA]</scope>
    <source>
        <strain evidence="9 10">NEAU-85</strain>
    </source>
</reference>
<feature type="transmembrane region" description="Helical" evidence="8">
    <location>
        <begin position="69"/>
        <end position="90"/>
    </location>
</feature>
<dbReference type="GO" id="GO:0005886">
    <property type="term" value="C:plasma membrane"/>
    <property type="evidence" value="ECO:0007669"/>
    <property type="project" value="UniProtKB-SubCell"/>
</dbReference>
<name>A0A3M8KTW4_9MICO</name>
<proteinExistence type="inferred from homology"/>
<keyword evidence="5 8" id="KW-0812">Transmembrane</keyword>
<dbReference type="GO" id="GO:0000319">
    <property type="term" value="F:sulfite transmembrane transporter activity"/>
    <property type="evidence" value="ECO:0007669"/>
    <property type="project" value="TreeGrafter"/>
</dbReference>
<sequence>MVIRRLPAGSFAFVMASGIVSTALAVVGWTVPSTVLLVISVIALVVLGALTVARVVLRRADVMEEARNPGRAFGFFTIVAALNVVGLRVYSPDAPGITIALAVLSVPLWLLCSYGVPANLMLRPRTDPVASDIDGSWFLWVVGTQSLATVTAVFAADPGNEELAAPAVALWGIGVLLYLMLATLVTLRLLTVPSRPDNFNPSYWIYMGATAITVLAGSTIVVLPADIPVVRATASVVSGLTYLLWAFGVWWVPLLVIFGLWRHVVHKVRMRYEAGLWSIVFPLGMYSVASTHFGLAAHLPLLVTIGEIDAGVAGVAWLAAAVAMVAAGVGRLRHGAPGRMVS</sequence>
<evidence type="ECO:0000256" key="4">
    <source>
        <dbReference type="ARBA" id="ARBA00022475"/>
    </source>
</evidence>
<feature type="transmembrane region" description="Helical" evidence="8">
    <location>
        <begin position="168"/>
        <end position="191"/>
    </location>
</feature>
<evidence type="ECO:0000313" key="9">
    <source>
        <dbReference type="EMBL" id="RNE56757.1"/>
    </source>
</evidence>
<feature type="transmembrane region" description="Helical" evidence="8">
    <location>
        <begin position="137"/>
        <end position="156"/>
    </location>
</feature>